<keyword evidence="6" id="KW-1171">Viral genome ejection through host cell envelope</keyword>
<dbReference type="GO" id="GO:0098027">
    <property type="term" value="C:virus tail, sheath"/>
    <property type="evidence" value="ECO:0007669"/>
    <property type="project" value="UniProtKB-KW"/>
</dbReference>
<dbReference type="Pfam" id="PF17482">
    <property type="entry name" value="Phage_sheath_1C"/>
    <property type="match status" value="1"/>
</dbReference>
<evidence type="ECO:0000256" key="7">
    <source>
        <dbReference type="ARBA" id="ARBA00023296"/>
    </source>
</evidence>
<comment type="similarity">
    <text evidence="1">Belongs to the myoviridae tail sheath protein family.</text>
</comment>
<keyword evidence="2" id="KW-1162">Viral penetration into host cytoplasm</keyword>
<evidence type="ECO:0000256" key="1">
    <source>
        <dbReference type="ARBA" id="ARBA00008005"/>
    </source>
</evidence>
<evidence type="ECO:0000256" key="6">
    <source>
        <dbReference type="ARBA" id="ARBA00023009"/>
    </source>
</evidence>
<evidence type="ECO:0000259" key="8">
    <source>
        <dbReference type="Pfam" id="PF17482"/>
    </source>
</evidence>
<gene>
    <name evidence="9" type="ORF">UFOVP1604_316</name>
</gene>
<keyword evidence="5" id="KW-1229">Viral tail sheath protein</keyword>
<evidence type="ECO:0000256" key="2">
    <source>
        <dbReference type="ARBA" id="ARBA00022595"/>
    </source>
</evidence>
<keyword evidence="4" id="KW-1242">Viral contractile tail ejection system</keyword>
<dbReference type="InterPro" id="IPR020287">
    <property type="entry name" value="Tail_sheath_C"/>
</dbReference>
<organism evidence="9">
    <name type="scientific">uncultured Caudovirales phage</name>
    <dbReference type="NCBI Taxonomy" id="2100421"/>
    <lineage>
        <taxon>Viruses</taxon>
        <taxon>Duplodnaviria</taxon>
        <taxon>Heunggongvirae</taxon>
        <taxon>Uroviricota</taxon>
        <taxon>Caudoviricetes</taxon>
        <taxon>Peduoviridae</taxon>
        <taxon>Maltschvirus</taxon>
        <taxon>Maltschvirus maltsch</taxon>
    </lineage>
</organism>
<evidence type="ECO:0000256" key="4">
    <source>
        <dbReference type="ARBA" id="ARBA00022766"/>
    </source>
</evidence>
<name>A0A6J5SUT6_9CAUD</name>
<keyword evidence="5" id="KW-0946">Virion</keyword>
<sequence length="1008" mass="111050">MAEKLNLNRYKSSGVYTVEIDESTNLSLPLSTGRLVIGSSKKGPINSVVLVNDLRTLSAVYGDIDSKLEKNGNYFHRTIQVALRNGPVYALNLLPIADSDVAYFTTFNTEAASNNSTWSASSYKSSIADFYNTQKLWFADVDAVNKYKNLALGDSFPATGTVDKDANKLLSLVNLSKKPVTSWARIADTTGYDIKVKEYYKLLGDKVEVPDFLHPDDYIADYFVELAVVEGDWSDALRLSKDPIYQQYFNASGIILSKMNDFLSLKEVTVVNRTIGAIIPDFRDLAGSPAALDHLFNNKFSTSGVYCALDYKKIDMIDLLNNPVFDSGSATESIESQRLDLVGYGFDEIDSQVYSVDSGNPDLSIEPVKLIDVLSYKKTAGYKYYFQIPTASPDNYDILPGDALSLNQMYTVNPTGSDNNYIIATIGSPLYNAWANGFIKTGDTLINTGTSYLSTDGVIKTVMNGMVKVSYIEFYAYSDLTYTNQVDAAAITSGSNKYLHIVSSTATEFNIDFDLTDTDIFMPGFSYFAPNQLVVTLTPTLYGNPAKKETVNGNAPYDAELRGDIDNFIKTGQYVKAGVLTDGDGNPVIRERLLKIKTVYAKPVTVTYLGDPTKTLQYTITVDSPLDTNVTGIDLTDSILKVYKGIKNYVTNLTGFYVPAISLDEAGLYPNGTSTRQNKILDYMFNDTNIASTIADNETLNFRYIIDSFEGQIAPASKQQLAQLAANHGKALAICNAPSFAQYEKSIDPSFIDFNTNLVSTEYISTGGNLSSNPEFTFGFASGDKNGIAIASYAAYFMPNLVIFDNGRSKSVPPAAYIANTYMKKYTGGNTFSIVAGKRGIITEPEVTGLEYDLTNDDRDYLEPVGFNMIVRRRGFGVMIFSNNTGYQRVKSALNNIHVREALVTIERDIERILLNYLFEFNDPTTRLRVKTLVKNYLEAVQDARGIATFDVIFDDSNNGSEVLENNAGVIDIIVDFPRGIQKFINRITITRAGGQLASASTGFTPSF</sequence>
<accession>A0A6J5SUT6</accession>
<keyword evidence="3" id="KW-1227">Viral tail protein</keyword>
<dbReference type="EMBL" id="LR797474">
    <property type="protein sequence ID" value="CAB4219233.1"/>
    <property type="molecule type" value="Genomic_DNA"/>
</dbReference>
<reference evidence="9" key="1">
    <citation type="submission" date="2020-05" db="EMBL/GenBank/DDBJ databases">
        <authorList>
            <person name="Chiriac C."/>
            <person name="Salcher M."/>
            <person name="Ghai R."/>
            <person name="Kavagutti S V."/>
        </authorList>
    </citation>
    <scope>NUCLEOTIDE SEQUENCE</scope>
</reference>
<evidence type="ECO:0000256" key="3">
    <source>
        <dbReference type="ARBA" id="ARBA00022732"/>
    </source>
</evidence>
<proteinExistence type="inferred from homology"/>
<dbReference type="GO" id="GO:0099000">
    <property type="term" value="P:symbiont genome ejection through host cell envelope, contractile tail mechanism"/>
    <property type="evidence" value="ECO:0007669"/>
    <property type="project" value="UniProtKB-KW"/>
</dbReference>
<keyword evidence="7" id="KW-1160">Virus entry into host cell</keyword>
<protein>
    <submittedName>
        <fullName evidence="9">Phage tail sheath C-terminal domain containing protein</fullName>
    </submittedName>
</protein>
<evidence type="ECO:0000313" key="9">
    <source>
        <dbReference type="EMBL" id="CAB4219233.1"/>
    </source>
</evidence>
<evidence type="ECO:0000256" key="5">
    <source>
        <dbReference type="ARBA" id="ARBA00023003"/>
    </source>
</evidence>
<feature type="domain" description="Tail sheath protein C-terminal" evidence="8">
    <location>
        <begin position="893"/>
        <end position="991"/>
    </location>
</feature>